<keyword evidence="1" id="KW-0479">Metal-binding</keyword>
<dbReference type="Proteomes" id="UP000663297">
    <property type="component" value="Chromosome 2"/>
</dbReference>
<evidence type="ECO:0000256" key="1">
    <source>
        <dbReference type="PROSITE-ProRule" id="PRU00175"/>
    </source>
</evidence>
<name>A0A2T4GNJ4_FUSCU</name>
<dbReference type="OrthoDB" id="8062037at2759"/>
<dbReference type="EMBL" id="PVEM01000012">
    <property type="protein sequence ID" value="PTD05133.1"/>
    <property type="molecule type" value="Genomic_DNA"/>
</dbReference>
<sequence length="273" mass="30499">MYPHAETADIVSKPQETYWPVVKASILNGDISLRDLHVICPICFDTMSADPSTYGPKDEYGNDHRAIVLACGHMIGKSCVELGALDSCPFCRASLKYSRCSHRNKGMTVPWAIKDLNSIPQELSKGGIISSLCDDCQMGAMLRLVRKQLIEADENSQTLNNLPTRTVAVSLKMGQRYSFLGDQIDFTMKAVPIETPAKIQLELDEFKREQLQIEKDGLVWFEQSVSNIELTCFAYQKSKMAEIWAIYMSLDDCDSDDDSDDSDEDDTAGENLS</sequence>
<feature type="domain" description="RING-type" evidence="3">
    <location>
        <begin position="40"/>
        <end position="92"/>
    </location>
</feature>
<keyword evidence="1" id="KW-0862">Zinc</keyword>
<gene>
    <name evidence="4" type="ORF">FCULG_00000351</name>
    <name evidence="5" type="ORF">HYE67_003228</name>
</gene>
<dbReference type="InterPro" id="IPR001841">
    <property type="entry name" value="Znf_RING"/>
</dbReference>
<keyword evidence="6" id="KW-1185">Reference proteome</keyword>
<reference evidence="5" key="2">
    <citation type="submission" date="2020-11" db="EMBL/GenBank/DDBJ databases">
        <title>The chromosome-scale genome resource for two endophytic Fusarium species: F. culmorum and F. pseudograminearum.</title>
        <authorList>
            <person name="Yuan Z."/>
        </authorList>
    </citation>
    <scope>NUCLEOTIDE SEQUENCE</scope>
    <source>
        <strain evidence="5">Class2-1B</strain>
    </source>
</reference>
<dbReference type="Gene3D" id="3.30.40.10">
    <property type="entry name" value="Zinc/RING finger domain, C3HC4 (zinc finger)"/>
    <property type="match status" value="1"/>
</dbReference>
<evidence type="ECO:0000313" key="4">
    <source>
        <dbReference type="EMBL" id="PTD05133.1"/>
    </source>
</evidence>
<dbReference type="OMA" id="HAHTGMP"/>
<keyword evidence="1" id="KW-0863">Zinc-finger</keyword>
<dbReference type="GO" id="GO:0008270">
    <property type="term" value="F:zinc ion binding"/>
    <property type="evidence" value="ECO:0007669"/>
    <property type="project" value="UniProtKB-KW"/>
</dbReference>
<reference evidence="4 6" key="1">
    <citation type="submission" date="2018-02" db="EMBL/GenBank/DDBJ databases">
        <title>Fusarium culmorum secondary metabolites in fungal-bacterial-plant interactions.</title>
        <authorList>
            <person name="Schmidt R."/>
        </authorList>
    </citation>
    <scope>NUCLEOTIDE SEQUENCE [LARGE SCALE GENOMIC DNA]</scope>
    <source>
        <strain evidence="4 6">PV</strain>
    </source>
</reference>
<dbReference type="SMART" id="SM00184">
    <property type="entry name" value="RING"/>
    <property type="match status" value="1"/>
</dbReference>
<proteinExistence type="predicted"/>
<evidence type="ECO:0000313" key="6">
    <source>
        <dbReference type="Proteomes" id="UP000241587"/>
    </source>
</evidence>
<evidence type="ECO:0000313" key="5">
    <source>
        <dbReference type="EMBL" id="QPC60997.1"/>
    </source>
</evidence>
<organism evidence="4 6">
    <name type="scientific">Fusarium culmorum</name>
    <dbReference type="NCBI Taxonomy" id="5516"/>
    <lineage>
        <taxon>Eukaryota</taxon>
        <taxon>Fungi</taxon>
        <taxon>Dikarya</taxon>
        <taxon>Ascomycota</taxon>
        <taxon>Pezizomycotina</taxon>
        <taxon>Sordariomycetes</taxon>
        <taxon>Hypocreomycetidae</taxon>
        <taxon>Hypocreales</taxon>
        <taxon>Nectriaceae</taxon>
        <taxon>Fusarium</taxon>
    </lineage>
</organism>
<protein>
    <recommendedName>
        <fullName evidence="3">RING-type domain-containing protein</fullName>
    </recommendedName>
</protein>
<dbReference type="Pfam" id="PF14447">
    <property type="entry name" value="Prok-RING_4"/>
    <property type="match status" value="1"/>
</dbReference>
<accession>A0A2T4GNJ4</accession>
<evidence type="ECO:0000256" key="2">
    <source>
        <dbReference type="SAM" id="MobiDB-lite"/>
    </source>
</evidence>
<dbReference type="Proteomes" id="UP000241587">
    <property type="component" value="Unassembled WGS sequence"/>
</dbReference>
<dbReference type="InterPro" id="IPR013083">
    <property type="entry name" value="Znf_RING/FYVE/PHD"/>
</dbReference>
<dbReference type="PROSITE" id="PS50089">
    <property type="entry name" value="ZF_RING_2"/>
    <property type="match status" value="1"/>
</dbReference>
<dbReference type="SUPFAM" id="SSF57850">
    <property type="entry name" value="RING/U-box"/>
    <property type="match status" value="1"/>
</dbReference>
<feature type="region of interest" description="Disordered" evidence="2">
    <location>
        <begin position="254"/>
        <end position="273"/>
    </location>
</feature>
<dbReference type="EMBL" id="CP064748">
    <property type="protein sequence ID" value="QPC60997.1"/>
    <property type="molecule type" value="Genomic_DNA"/>
</dbReference>
<evidence type="ECO:0000259" key="3">
    <source>
        <dbReference type="PROSITE" id="PS50089"/>
    </source>
</evidence>
<dbReference type="AlphaFoldDB" id="A0A2T4GNJ4"/>